<evidence type="ECO:0000313" key="1">
    <source>
        <dbReference type="EMBL" id="CDM62289.1"/>
    </source>
</evidence>
<name>W6RNH1_9HYPH</name>
<sequence length="51" mass="5404">MGATLGAIYTRDKVKITSAITYYQFGDASGSFGNFTDNDVLSAAVKVGYAF</sequence>
<accession>W6RNH1</accession>
<dbReference type="KEGG" id="rhl:LPU83_pLPU83d_0919"/>
<dbReference type="AlphaFoldDB" id="W6RNH1"/>
<dbReference type="EMBL" id="HG916855">
    <property type="protein sequence ID" value="CDM62289.1"/>
    <property type="molecule type" value="Genomic_DNA"/>
</dbReference>
<gene>
    <name evidence="1" type="ORF">LPU83_pLPU83d_0919</name>
</gene>
<protein>
    <submittedName>
        <fullName evidence="1">Uncharacterized protein</fullName>
    </submittedName>
</protein>
<geneLocation type="plasmid" evidence="1 2">
    <name>pLPU83d</name>
</geneLocation>
<dbReference type="Proteomes" id="UP000019443">
    <property type="component" value="Plasmid pLPU83d"/>
</dbReference>
<keyword evidence="1" id="KW-0614">Plasmid</keyword>
<evidence type="ECO:0000313" key="2">
    <source>
        <dbReference type="Proteomes" id="UP000019443"/>
    </source>
</evidence>
<organism evidence="1 2">
    <name type="scientific">Rhizobium favelukesii</name>
    <dbReference type="NCBI Taxonomy" id="348824"/>
    <lineage>
        <taxon>Bacteria</taxon>
        <taxon>Pseudomonadati</taxon>
        <taxon>Pseudomonadota</taxon>
        <taxon>Alphaproteobacteria</taxon>
        <taxon>Hyphomicrobiales</taxon>
        <taxon>Rhizobiaceae</taxon>
        <taxon>Rhizobium/Agrobacterium group</taxon>
        <taxon>Rhizobium</taxon>
    </lineage>
</organism>
<reference evidence="1" key="1">
    <citation type="submission" date="2013-11" db="EMBL/GenBank/DDBJ databases">
        <title>Draft genome sequence of the broad-host-range Rhizobium sp. LPU83 strain, a member of the low-genetic diversity Oregon-like Rhizobium sp. group.</title>
        <authorList>
            <person name="Wibberg D."/>
            <person name="Puehler A."/>
            <person name="Schlueter A."/>
        </authorList>
    </citation>
    <scope>NUCLEOTIDE SEQUENCE [LARGE SCALE GENOMIC DNA]</scope>
    <source>
        <strain evidence="1">LPU83</strain>
        <plasmid evidence="1">pLPU83d</plasmid>
    </source>
</reference>
<proteinExistence type="predicted"/>
<dbReference type="HOGENOM" id="CLU_3103113_0_0_5"/>
<keyword evidence="2" id="KW-1185">Reference proteome</keyword>